<accession>A0A7Y9X2B2</accession>
<feature type="chain" id="PRO_5030922651" description="Periplasmic copper-binding protein NosD beta helix domain-containing protein" evidence="1">
    <location>
        <begin position="30"/>
        <end position="868"/>
    </location>
</feature>
<evidence type="ECO:0000259" key="2">
    <source>
        <dbReference type="Pfam" id="PF05048"/>
    </source>
</evidence>
<evidence type="ECO:0000256" key="1">
    <source>
        <dbReference type="SAM" id="SignalP"/>
    </source>
</evidence>
<evidence type="ECO:0000313" key="4">
    <source>
        <dbReference type="Proteomes" id="UP000523545"/>
    </source>
</evidence>
<feature type="domain" description="Periplasmic copper-binding protein NosD beta helix" evidence="2">
    <location>
        <begin position="118"/>
        <end position="267"/>
    </location>
</feature>
<comment type="caution">
    <text evidence="3">The sequence shown here is derived from an EMBL/GenBank/DDBJ whole genome shotgun (WGS) entry which is preliminary data.</text>
</comment>
<dbReference type="EMBL" id="JACCHK010000001">
    <property type="protein sequence ID" value="NYH43892.1"/>
    <property type="molecule type" value="Genomic_DNA"/>
</dbReference>
<organism evidence="3 4">
    <name type="scientific">Micromonospora jinlongensis</name>
    <dbReference type="NCBI Taxonomy" id="1287877"/>
    <lineage>
        <taxon>Bacteria</taxon>
        <taxon>Bacillati</taxon>
        <taxon>Actinomycetota</taxon>
        <taxon>Actinomycetes</taxon>
        <taxon>Micromonosporales</taxon>
        <taxon>Micromonosporaceae</taxon>
        <taxon>Micromonospora</taxon>
    </lineage>
</organism>
<dbReference type="InterPro" id="IPR007742">
    <property type="entry name" value="NosD_dom"/>
</dbReference>
<evidence type="ECO:0000313" key="3">
    <source>
        <dbReference type="EMBL" id="NYH43892.1"/>
    </source>
</evidence>
<feature type="signal peptide" evidence="1">
    <location>
        <begin position="1"/>
        <end position="29"/>
    </location>
</feature>
<dbReference type="Pfam" id="PF05048">
    <property type="entry name" value="NosD"/>
    <property type="match status" value="1"/>
</dbReference>
<dbReference type="AlphaFoldDB" id="A0A7Y9X2B2"/>
<reference evidence="3 4" key="1">
    <citation type="submission" date="2020-07" db="EMBL/GenBank/DDBJ databases">
        <title>Sequencing the genomes of 1000 actinobacteria strains.</title>
        <authorList>
            <person name="Klenk H.-P."/>
        </authorList>
    </citation>
    <scope>NUCLEOTIDE SEQUENCE [LARGE SCALE GENOMIC DNA]</scope>
    <source>
        <strain evidence="3 4">DSM 45876</strain>
    </source>
</reference>
<keyword evidence="4" id="KW-1185">Reference proteome</keyword>
<dbReference type="InterPro" id="IPR012334">
    <property type="entry name" value="Pectin_lyas_fold"/>
</dbReference>
<keyword evidence="1" id="KW-0732">Signal</keyword>
<dbReference type="SUPFAM" id="SSF51126">
    <property type="entry name" value="Pectin lyase-like"/>
    <property type="match status" value="1"/>
</dbReference>
<protein>
    <recommendedName>
        <fullName evidence="2">Periplasmic copper-binding protein NosD beta helix domain-containing protein</fullName>
    </recommendedName>
</protein>
<proteinExistence type="predicted"/>
<sequence>MKRHRSVQLAVVPLLAGVGLVGPAGPAVAAPAPAAARAASAGTEVYVSRSNCKPAGDGSEAAPYCTIGAALAVAQPGQTVLVQPGDYAENVTVTRSGTESAPITVRAVNTSRGLVRLGHYTLSGTPLTISGVHDVVVEGFTLTGRGDAVPVLISGAQRVTVDGIATGVGTLPAVRVTGSSSAVTVSRGWFSGSGTAATGVAVEAGVTGAVVTANTFFKTRVAVTDAPGARITGNTVVTDCTTGIVLAGASTGASIRNNILRTGSGPVPAPGACADPATAPAISVAAAATGNTEADYNLVDPASGGAVYRWGDTNHADLTSFRAATGQGGHDILAPVLLGEQQGTQRGWIPLTAASPAVDSADATAPGATRTDLLDNAHADAPTVPNTGTGNGYHDRGAVELQGGRTVSGYGVQSKPGGSSLDYTAPLTVSHAWPTDGPVGKVAQRFTNDRFYRVGPIVPADRQLQRAGTACVSNDIRFDNFRVLPPSVLEPLGGDCEVLGAMFTPVAPTRLLDTRSAVGISTTVPVAANSEIVLPVMSVNGVSASNITAVVLNVTATQPTSAGYLSVYPDGTTTPQASSVNFVAGETVPNQVTVPMSNGNLRIRNNAGGTVHVVVDLQGFYSGFGDGFKPLAPTRVLDTRANGGAPVPANTYRVLDLSGRVPSGAKAVVLNVTATQPTANGVLTVYPAGSPVPTASNLNFVTGQTIPNLVTVPVVNGRLVIQNVSSGTTHVLADLAGWYGSGATDGFVPLGPQRILDTRSGSRLAPFASVDRIVPFLDPNGNDKTPKPTALVANLTVTGPTAPGVLIAQPKGEAPSATSNVNFVAGETASNAAVVRVGADGSVTLTNNSSGTTDVIVDQAGHFIATTP</sequence>
<dbReference type="InterPro" id="IPR011050">
    <property type="entry name" value="Pectin_lyase_fold/virulence"/>
</dbReference>
<name>A0A7Y9X2B2_9ACTN</name>
<gene>
    <name evidence="3" type="ORF">HNR22_003619</name>
</gene>
<dbReference type="Gene3D" id="2.160.20.10">
    <property type="entry name" value="Single-stranded right-handed beta-helix, Pectin lyase-like"/>
    <property type="match status" value="1"/>
</dbReference>
<dbReference type="Proteomes" id="UP000523545">
    <property type="component" value="Unassembled WGS sequence"/>
</dbReference>